<sequence length="263" mass="29842">WTEEVWLAPKEEDDGVVQKQPVQSKRKKKAKVVQQEDYGEPIEDVPIKKTKPTIKDYLLLDSRIRVFYVVVLCAFLGLIFPTAISYYLSEYQADLGNCNTPTLNRFECMSGSSVALTQSSCEAAGCCWDSGSGTPKCYHNNPTRYTYKVDDVVEDSDYKIIVDVSPERRQTDMFGNTMLAARVIVRAVNRDHLIVQMIAPGQYEDTFRLMTEDERTPFSQTDFQVSVSMEKRKSFAVVVRRASTGDVLFDTSYGPLAITEEYV</sequence>
<dbReference type="InterPro" id="IPR044913">
    <property type="entry name" value="P_trefoil_dom_sf"/>
</dbReference>
<dbReference type="EMBL" id="LRGB01006978">
    <property type="protein sequence ID" value="KZS01390.1"/>
    <property type="molecule type" value="Genomic_DNA"/>
</dbReference>
<comment type="caution">
    <text evidence="5">The sequence shown here is derived from an EMBL/GenBank/DDBJ whole genome shotgun (WGS) entry which is preliminary data.</text>
</comment>
<gene>
    <name evidence="5" type="ORF">APZ42_001974</name>
</gene>
<evidence type="ECO:0000259" key="4">
    <source>
        <dbReference type="PROSITE" id="PS51448"/>
    </source>
</evidence>
<dbReference type="SUPFAM" id="SSF57492">
    <property type="entry name" value="Trefoil"/>
    <property type="match status" value="1"/>
</dbReference>
<dbReference type="SMART" id="SM00018">
    <property type="entry name" value="PD"/>
    <property type="match status" value="1"/>
</dbReference>
<dbReference type="Proteomes" id="UP000076858">
    <property type="component" value="Unassembled WGS sequence"/>
</dbReference>
<dbReference type="PROSITE" id="PS51448">
    <property type="entry name" value="P_TREFOIL_2"/>
    <property type="match status" value="1"/>
</dbReference>
<dbReference type="AlphaFoldDB" id="A0A164ILS8"/>
<keyword evidence="3" id="KW-0472">Membrane</keyword>
<feature type="non-terminal residue" evidence="5">
    <location>
        <position position="1"/>
    </location>
</feature>
<evidence type="ECO:0000256" key="2">
    <source>
        <dbReference type="PROSITE-ProRule" id="PRU00779"/>
    </source>
</evidence>
<comment type="caution">
    <text evidence="2">Lacks conserved residue(s) required for the propagation of feature annotation.</text>
</comment>
<proteinExistence type="predicted"/>
<keyword evidence="3" id="KW-0812">Transmembrane</keyword>
<evidence type="ECO:0000313" key="6">
    <source>
        <dbReference type="Proteomes" id="UP000076858"/>
    </source>
</evidence>
<keyword evidence="6" id="KW-1185">Reference proteome</keyword>
<dbReference type="Gene3D" id="2.60.40.1760">
    <property type="entry name" value="glycosyl hydrolase (family 31)"/>
    <property type="match status" value="1"/>
</dbReference>
<feature type="transmembrane region" description="Helical" evidence="3">
    <location>
        <begin position="66"/>
        <end position="88"/>
    </location>
</feature>
<dbReference type="Gene3D" id="4.10.110.10">
    <property type="entry name" value="Spasmolytic Protein, domain 1"/>
    <property type="match status" value="1"/>
</dbReference>
<name>A0A164ILS8_9CRUS</name>
<feature type="non-terminal residue" evidence="5">
    <location>
        <position position="263"/>
    </location>
</feature>
<evidence type="ECO:0000256" key="3">
    <source>
        <dbReference type="SAM" id="Phobius"/>
    </source>
</evidence>
<dbReference type="CDD" id="cd00111">
    <property type="entry name" value="Trefoil"/>
    <property type="match status" value="1"/>
</dbReference>
<keyword evidence="3" id="KW-1133">Transmembrane helix</keyword>
<evidence type="ECO:0000256" key="1">
    <source>
        <dbReference type="ARBA" id="ARBA00023157"/>
    </source>
</evidence>
<feature type="domain" description="P-type" evidence="4">
    <location>
        <begin position="96"/>
        <end position="141"/>
    </location>
</feature>
<evidence type="ECO:0000313" key="5">
    <source>
        <dbReference type="EMBL" id="KZS01390.1"/>
    </source>
</evidence>
<organism evidence="5 6">
    <name type="scientific">Daphnia magna</name>
    <dbReference type="NCBI Taxonomy" id="35525"/>
    <lineage>
        <taxon>Eukaryota</taxon>
        <taxon>Metazoa</taxon>
        <taxon>Ecdysozoa</taxon>
        <taxon>Arthropoda</taxon>
        <taxon>Crustacea</taxon>
        <taxon>Branchiopoda</taxon>
        <taxon>Diplostraca</taxon>
        <taxon>Cladocera</taxon>
        <taxon>Anomopoda</taxon>
        <taxon>Daphniidae</taxon>
        <taxon>Daphnia</taxon>
    </lineage>
</organism>
<accession>A0A164ILS8</accession>
<dbReference type="Pfam" id="PF00088">
    <property type="entry name" value="Trefoil"/>
    <property type="match status" value="1"/>
</dbReference>
<dbReference type="STRING" id="35525.A0A164ILS8"/>
<protein>
    <recommendedName>
        <fullName evidence="4">P-type domain-containing protein</fullName>
    </recommendedName>
</protein>
<keyword evidence="1" id="KW-1015">Disulfide bond</keyword>
<reference evidence="5 6" key="1">
    <citation type="submission" date="2016-03" db="EMBL/GenBank/DDBJ databases">
        <title>EvidentialGene: Evidence-directed Construction of Genes on Genomes.</title>
        <authorList>
            <person name="Gilbert D.G."/>
            <person name="Choi J.-H."/>
            <person name="Mockaitis K."/>
            <person name="Colbourne J."/>
            <person name="Pfrender M."/>
        </authorList>
    </citation>
    <scope>NUCLEOTIDE SEQUENCE [LARGE SCALE GENOMIC DNA]</scope>
    <source>
        <strain evidence="5 6">Xinb3</strain>
        <tissue evidence="5">Complete organism</tissue>
    </source>
</reference>
<dbReference type="OrthoDB" id="5839090at2759"/>
<dbReference type="InterPro" id="IPR000519">
    <property type="entry name" value="P_trefoil_dom"/>
</dbReference>